<evidence type="ECO:0000256" key="1">
    <source>
        <dbReference type="SAM" id="SignalP"/>
    </source>
</evidence>
<keyword evidence="1" id="KW-0732">Signal</keyword>
<dbReference type="EMBL" id="SMCS01000001">
    <property type="protein sequence ID" value="TCV97690.1"/>
    <property type="molecule type" value="Genomic_DNA"/>
</dbReference>
<evidence type="ECO:0000313" key="3">
    <source>
        <dbReference type="Proteomes" id="UP000295645"/>
    </source>
</evidence>
<dbReference type="RefSeq" id="WP_132141733.1">
    <property type="nucleotide sequence ID" value="NZ_SMCS01000001.1"/>
</dbReference>
<organism evidence="2 3">
    <name type="scientific">Luteibacter rhizovicinus</name>
    <dbReference type="NCBI Taxonomy" id="242606"/>
    <lineage>
        <taxon>Bacteria</taxon>
        <taxon>Pseudomonadati</taxon>
        <taxon>Pseudomonadota</taxon>
        <taxon>Gammaproteobacteria</taxon>
        <taxon>Lysobacterales</taxon>
        <taxon>Rhodanobacteraceae</taxon>
        <taxon>Luteibacter</taxon>
    </lineage>
</organism>
<proteinExistence type="predicted"/>
<dbReference type="Proteomes" id="UP000295645">
    <property type="component" value="Unassembled WGS sequence"/>
</dbReference>
<dbReference type="AlphaFoldDB" id="A0A4R3YYG2"/>
<feature type="chain" id="PRO_5020382621" description="Plastocyanin" evidence="1">
    <location>
        <begin position="23"/>
        <end position="122"/>
    </location>
</feature>
<evidence type="ECO:0000313" key="2">
    <source>
        <dbReference type="EMBL" id="TCV97690.1"/>
    </source>
</evidence>
<accession>A0A4R3YYG2</accession>
<comment type="caution">
    <text evidence="2">The sequence shown here is derived from an EMBL/GenBank/DDBJ whole genome shotgun (WGS) entry which is preliminary data.</text>
</comment>
<evidence type="ECO:0008006" key="4">
    <source>
        <dbReference type="Google" id="ProtNLM"/>
    </source>
</evidence>
<feature type="signal peptide" evidence="1">
    <location>
        <begin position="1"/>
        <end position="22"/>
    </location>
</feature>
<sequence length="122" mass="12807">MHSPRAVIVAMLIAAATFPVTALSADATQPAIFSKPAQLFTLVNVTFDSVTALAIAPAKSNAFENIVLGEPLQGGLTSTTVHVPAGGCLRDVRATFRDGHSQVFPAVDVCRYHSMRLTSRGA</sequence>
<keyword evidence="3" id="KW-1185">Reference proteome</keyword>
<reference evidence="2 3" key="1">
    <citation type="submission" date="2019-03" db="EMBL/GenBank/DDBJ databases">
        <title>Above-ground endophytic microbial communities from plants in different locations in the United States.</title>
        <authorList>
            <person name="Frank C."/>
        </authorList>
    </citation>
    <scope>NUCLEOTIDE SEQUENCE [LARGE SCALE GENOMIC DNA]</scope>
    <source>
        <strain evidence="2 3">LP_13_YM</strain>
    </source>
</reference>
<dbReference type="OrthoDB" id="5959117at2"/>
<gene>
    <name evidence="2" type="ORF">EC912_101707</name>
</gene>
<name>A0A4R3YYG2_9GAMM</name>
<protein>
    <recommendedName>
        <fullName evidence="4">Plastocyanin</fullName>
    </recommendedName>
</protein>